<feature type="binding site" evidence="11">
    <location>
        <begin position="564"/>
        <end position="572"/>
    </location>
    <ligand>
        <name>ATP</name>
        <dbReference type="ChEBI" id="CHEBI:30616"/>
    </ligand>
</feature>
<dbReference type="Proteomes" id="UP000799537">
    <property type="component" value="Unassembled WGS sequence"/>
</dbReference>
<dbReference type="OrthoDB" id="341578at2759"/>
<dbReference type="SUPFAM" id="SSF55681">
    <property type="entry name" value="Class II aaRS and biotin synthetases"/>
    <property type="match status" value="1"/>
</dbReference>
<dbReference type="PANTHER" id="PTHR11042">
    <property type="entry name" value="EUKARYOTIC TRANSLATION INITIATION FACTOR 2-ALPHA KINASE EIF2-ALPHA KINASE -RELATED"/>
    <property type="match status" value="1"/>
</dbReference>
<dbReference type="InterPro" id="IPR017441">
    <property type="entry name" value="Protein_kinase_ATP_BS"/>
</dbReference>
<dbReference type="InterPro" id="IPR016255">
    <property type="entry name" value="Gcn2"/>
</dbReference>
<feature type="domain" description="Protein kinase" evidence="14">
    <location>
        <begin position="558"/>
        <end position="943"/>
    </location>
</feature>
<dbReference type="InterPro" id="IPR006575">
    <property type="entry name" value="RWD_dom"/>
</dbReference>
<feature type="compositionally biased region" description="Polar residues" evidence="13">
    <location>
        <begin position="712"/>
        <end position="723"/>
    </location>
</feature>
<accession>A0A6A6C1M0</accession>
<feature type="compositionally biased region" description="Acidic residues" evidence="13">
    <location>
        <begin position="671"/>
        <end position="692"/>
    </location>
</feature>
<keyword evidence="5" id="KW-0418">Kinase</keyword>
<dbReference type="EMBL" id="ML993624">
    <property type="protein sequence ID" value="KAF2160763.1"/>
    <property type="molecule type" value="Genomic_DNA"/>
</dbReference>
<protein>
    <recommendedName>
        <fullName evidence="1">non-specific serine/threonine protein kinase</fullName>
        <ecNumber evidence="1">2.7.11.1</ecNumber>
    </recommendedName>
</protein>
<dbReference type="GO" id="GO:0005524">
    <property type="term" value="F:ATP binding"/>
    <property type="evidence" value="ECO:0007669"/>
    <property type="project" value="UniProtKB-UniRule"/>
</dbReference>
<evidence type="ECO:0000256" key="3">
    <source>
        <dbReference type="ARBA" id="ARBA00022679"/>
    </source>
</evidence>
<feature type="active site" description="Proton acceptor" evidence="10">
    <location>
        <position position="797"/>
    </location>
</feature>
<evidence type="ECO:0000259" key="14">
    <source>
        <dbReference type="PROSITE" id="PS50011"/>
    </source>
</evidence>
<dbReference type="InterPro" id="IPR050339">
    <property type="entry name" value="CC_SR_Kinase"/>
</dbReference>
<dbReference type="GO" id="GO:0005829">
    <property type="term" value="C:cytosol"/>
    <property type="evidence" value="ECO:0007669"/>
    <property type="project" value="TreeGrafter"/>
</dbReference>
<evidence type="ECO:0000256" key="7">
    <source>
        <dbReference type="ARBA" id="ARBA00037982"/>
    </source>
</evidence>
<evidence type="ECO:0000256" key="9">
    <source>
        <dbReference type="ARBA" id="ARBA00048679"/>
    </source>
</evidence>
<evidence type="ECO:0000256" key="8">
    <source>
        <dbReference type="ARBA" id="ARBA00047899"/>
    </source>
</evidence>
<dbReference type="Pfam" id="PF00069">
    <property type="entry name" value="Pkinase"/>
    <property type="match status" value="3"/>
</dbReference>
<evidence type="ECO:0000256" key="6">
    <source>
        <dbReference type="ARBA" id="ARBA00022840"/>
    </source>
</evidence>
<evidence type="ECO:0000313" key="16">
    <source>
        <dbReference type="EMBL" id="KAF2160763.1"/>
    </source>
</evidence>
<organism evidence="16 17">
    <name type="scientific">Zasmidium cellare ATCC 36951</name>
    <dbReference type="NCBI Taxonomy" id="1080233"/>
    <lineage>
        <taxon>Eukaryota</taxon>
        <taxon>Fungi</taxon>
        <taxon>Dikarya</taxon>
        <taxon>Ascomycota</taxon>
        <taxon>Pezizomycotina</taxon>
        <taxon>Dothideomycetes</taxon>
        <taxon>Dothideomycetidae</taxon>
        <taxon>Mycosphaerellales</taxon>
        <taxon>Mycosphaerellaceae</taxon>
        <taxon>Zasmidium</taxon>
    </lineage>
</organism>
<dbReference type="CDD" id="cd23823">
    <property type="entry name" value="RWD_GCN2"/>
    <property type="match status" value="1"/>
</dbReference>
<evidence type="ECO:0000256" key="11">
    <source>
        <dbReference type="PIRSR" id="PIRSR000660-2"/>
    </source>
</evidence>
<dbReference type="RefSeq" id="XP_033661652.1">
    <property type="nucleotide sequence ID" value="XM_033814299.1"/>
</dbReference>
<comment type="similarity">
    <text evidence="7">Belongs to the protein kinase superfamily. Ser/Thr protein kinase family. GCN2 subfamily.</text>
</comment>
<dbReference type="SMART" id="SM00591">
    <property type="entry name" value="RWD"/>
    <property type="match status" value="1"/>
</dbReference>
<dbReference type="PROSITE" id="PS50011">
    <property type="entry name" value="PROTEIN_KINASE_DOM"/>
    <property type="match status" value="2"/>
</dbReference>
<evidence type="ECO:0000256" key="4">
    <source>
        <dbReference type="ARBA" id="ARBA00022741"/>
    </source>
</evidence>
<evidence type="ECO:0000256" key="13">
    <source>
        <dbReference type="SAM" id="MobiDB-lite"/>
    </source>
</evidence>
<dbReference type="PROSITE" id="PS00107">
    <property type="entry name" value="PROTEIN_KINASE_ATP"/>
    <property type="match status" value="1"/>
</dbReference>
<evidence type="ECO:0000259" key="15">
    <source>
        <dbReference type="PROSITE" id="PS50908"/>
    </source>
</evidence>
<feature type="compositionally biased region" description="Polar residues" evidence="13">
    <location>
        <begin position="623"/>
        <end position="644"/>
    </location>
</feature>
<evidence type="ECO:0000256" key="2">
    <source>
        <dbReference type="ARBA" id="ARBA00022527"/>
    </source>
</evidence>
<keyword evidence="6 11" id="KW-0067">ATP-binding</keyword>
<dbReference type="PANTHER" id="PTHR11042:SF136">
    <property type="entry name" value="EIF-2-ALPHA KINASE GCN2"/>
    <property type="match status" value="1"/>
</dbReference>
<dbReference type="InterPro" id="IPR000719">
    <property type="entry name" value="Prot_kinase_dom"/>
</dbReference>
<dbReference type="InterPro" id="IPR045864">
    <property type="entry name" value="aa-tRNA-synth_II/BPL/LPL"/>
</dbReference>
<feature type="binding site" evidence="12">
    <location>
        <position position="588"/>
    </location>
    <ligand>
        <name>ATP</name>
        <dbReference type="ChEBI" id="CHEBI:30616"/>
    </ligand>
</feature>
<keyword evidence="2" id="KW-0723">Serine/threonine-protein kinase</keyword>
<feature type="domain" description="Protein kinase" evidence="14">
    <location>
        <begin position="259"/>
        <end position="507"/>
    </location>
</feature>
<gene>
    <name evidence="16" type="ORF">M409DRAFT_59785</name>
</gene>
<dbReference type="SMART" id="SM00220">
    <property type="entry name" value="S_TKc"/>
    <property type="match status" value="1"/>
</dbReference>
<dbReference type="GO" id="GO:0004694">
    <property type="term" value="F:eukaryotic translation initiation factor 2alpha kinase activity"/>
    <property type="evidence" value="ECO:0007669"/>
    <property type="project" value="InterPro"/>
</dbReference>
<dbReference type="GO" id="GO:0009893">
    <property type="term" value="P:positive regulation of metabolic process"/>
    <property type="evidence" value="ECO:0007669"/>
    <property type="project" value="UniProtKB-ARBA"/>
</dbReference>
<dbReference type="PROSITE" id="PS00108">
    <property type="entry name" value="PROTEIN_KINASE_ST"/>
    <property type="match status" value="1"/>
</dbReference>
<comment type="catalytic activity">
    <reaction evidence="9">
        <text>L-seryl-[protein] + ATP = O-phospho-L-seryl-[protein] + ADP + H(+)</text>
        <dbReference type="Rhea" id="RHEA:17989"/>
        <dbReference type="Rhea" id="RHEA-COMP:9863"/>
        <dbReference type="Rhea" id="RHEA-COMP:11604"/>
        <dbReference type="ChEBI" id="CHEBI:15378"/>
        <dbReference type="ChEBI" id="CHEBI:29999"/>
        <dbReference type="ChEBI" id="CHEBI:30616"/>
        <dbReference type="ChEBI" id="CHEBI:83421"/>
        <dbReference type="ChEBI" id="CHEBI:456216"/>
        <dbReference type="EC" id="2.7.11.1"/>
    </reaction>
</comment>
<dbReference type="FunFam" id="3.10.110.10:FF:000050">
    <property type="entry name" value="eIF-2-alpha kinase GCN2"/>
    <property type="match status" value="1"/>
</dbReference>
<dbReference type="SUPFAM" id="SSF56112">
    <property type="entry name" value="Protein kinase-like (PK-like)"/>
    <property type="match status" value="2"/>
</dbReference>
<dbReference type="InterPro" id="IPR016135">
    <property type="entry name" value="UBQ-conjugating_enzyme/RWD"/>
</dbReference>
<dbReference type="EC" id="2.7.11.1" evidence="1"/>
<reference evidence="16" key="1">
    <citation type="journal article" date="2020" name="Stud. Mycol.">
        <title>101 Dothideomycetes genomes: a test case for predicting lifestyles and emergence of pathogens.</title>
        <authorList>
            <person name="Haridas S."/>
            <person name="Albert R."/>
            <person name="Binder M."/>
            <person name="Bloem J."/>
            <person name="Labutti K."/>
            <person name="Salamov A."/>
            <person name="Andreopoulos B."/>
            <person name="Baker S."/>
            <person name="Barry K."/>
            <person name="Bills G."/>
            <person name="Bluhm B."/>
            <person name="Cannon C."/>
            <person name="Castanera R."/>
            <person name="Culley D."/>
            <person name="Daum C."/>
            <person name="Ezra D."/>
            <person name="Gonzalez J."/>
            <person name="Henrissat B."/>
            <person name="Kuo A."/>
            <person name="Liang C."/>
            <person name="Lipzen A."/>
            <person name="Lutzoni F."/>
            <person name="Magnuson J."/>
            <person name="Mondo S."/>
            <person name="Nolan M."/>
            <person name="Ohm R."/>
            <person name="Pangilinan J."/>
            <person name="Park H.-J."/>
            <person name="Ramirez L."/>
            <person name="Alfaro M."/>
            <person name="Sun H."/>
            <person name="Tritt A."/>
            <person name="Yoshinaga Y."/>
            <person name="Zwiers L.-H."/>
            <person name="Turgeon B."/>
            <person name="Goodwin S."/>
            <person name="Spatafora J."/>
            <person name="Crous P."/>
            <person name="Grigoriev I."/>
        </authorList>
    </citation>
    <scope>NUCLEOTIDE SEQUENCE</scope>
    <source>
        <strain evidence="16">ATCC 36951</strain>
    </source>
</reference>
<feature type="region of interest" description="Disordered" evidence="13">
    <location>
        <begin position="208"/>
        <end position="229"/>
    </location>
</feature>
<comment type="catalytic activity">
    <reaction evidence="8">
        <text>L-threonyl-[protein] + ATP = O-phospho-L-threonyl-[protein] + ADP + H(+)</text>
        <dbReference type="Rhea" id="RHEA:46608"/>
        <dbReference type="Rhea" id="RHEA-COMP:11060"/>
        <dbReference type="Rhea" id="RHEA-COMP:11605"/>
        <dbReference type="ChEBI" id="CHEBI:15378"/>
        <dbReference type="ChEBI" id="CHEBI:30013"/>
        <dbReference type="ChEBI" id="CHEBI:30616"/>
        <dbReference type="ChEBI" id="CHEBI:61977"/>
        <dbReference type="ChEBI" id="CHEBI:456216"/>
        <dbReference type="EC" id="2.7.11.1"/>
    </reaction>
</comment>
<dbReference type="InterPro" id="IPR008271">
    <property type="entry name" value="Ser/Thr_kinase_AS"/>
</dbReference>
<sequence length="1579" mass="176438">MAPKSPWKNKTSVHANARQTVAASDAAAAVSPAINYAEVQAEEIDALKAIYMEDFDEEAVNTAAWGKSTDHTFKITIKPTSEDARPDDYVVLSVKLTATYPKSAPVLEVSGLEKFHERTQKRVRNVLVLKPKQMLGDVMIYVIAVEIQEALDDAVTARAQGTLPSLEEERASAEEVALTMAKEAEEAETRRQQEARAEEDRVLKQMVKEEVSRRDKRKSTKSAGDIPKLQSEKTMPQSIVFDQTAKVQVGNDIESFTEVTVNGLLFEGGKESVYLGKPKVSTAAEAPLVAIVRRKVEKQRGDIIELEAVLEAAHKLNHTSLVNLLAFRVDRINNFNSELILCRDYADRGSLYDLLSLCDLHVSKSRQFTIQLLEGLEHLHNNGMVHGGISARTIFLSANPSLAPKLANFGYASLLGLRDANLPCKWRSPDVDSKSQSSQRHVDLWDLGIVIIQMFLGLDATDTYTSPSVLLSKLELSEAFEDFLTKIFFSDAKKKPSCLDLLPAEFLRDDSPILQDTPTHAARRSRKSSSGVASPLHRRSRHNSSNLHEPFSRYANDFSDLGRLGKGGFGEVVKARNKLDGGVYAVKKIRQTQQLLEQVLKEVMLLNRLNHPYVVRYYSTWTESDMPGSQPQDAISTTEETLSDSPKVDYGYASTGGLDFVSSNALPGIQFEDDDDDDDDESNESDESDERDDGDKRDDGDSDDDPFERNGESNGLNGTSTVETDSELPESDLRLNKSRSDSRRTISTLYIQMELCDRRSLRDILRRPMDDDDSWRVMRQITEGLAHIHGHGIIHRDLKPDNVFIDANGNPKIGDFGLATTSNYSNQPGQIGSAGYGSVDMTRSIGTALYVAPELQSKSGSSYDEKVDMFSLGIMFFEMCQPFGTAMERINEIQRIRQKDHVLPPPFQSNGEKAAQGKLISCLISHKPSERPTSAKLLRSDMLPVKIEDETVRQALNGLSDPRSPYHQQLMSALFAHDAAGSQLVKARAWETKATISPDDIDRVRMRGIARFALQTVFRRHGAEESRRDTIFPRSGIYTNPNVFQLLDASGNLLQLPYDFTLPHAQQLARQVSKLRCSFTFGGAYRDAFTGGPPRVSEEADFDIVNFAQDDVALNDAEIIKVMDEVVSELPAFDNSANVCIQLNHGKLLDAVLDHCRVPIVLQHVVKETLSKLGVQQNTWKKIRPQLRNIGLSDTTLDDLQQYDWRDTANKAFNRLRALFDGTTPRNRSKVDEAIRHSEKILGFVNKLGLARKLFVAPLSCVNAKFYNDGMLFQCMLEGKKSSAVIAAGGRYDSLIRSHRMPEIDVPFQGAVGVTIGMDYLISHLLKNCAPGSKATFLKDPDHQHHLPRRCNVLVVASGTEALRNAGIGLVSKLWFHDISAELSQGSLPEQNYTFIVHMRHETSQTVRVTNTTTDGEDSDVALTSLIGHIQQELREQATSKFRRPLLRNHSSHQDGDRKSNNVQVLMASHRSKKPNKYGLVEAAQQHWSEKLEKMKDAPIVAIETRDEVLNLVQNTRLSDGESWKKAIQSVQLTERQYVQQIQELLDSWRKSWNTGDGAREVCVYNFRTSSCIYYDLGL</sequence>
<feature type="region of interest" description="Disordered" evidence="13">
    <location>
        <begin position="623"/>
        <end position="650"/>
    </location>
</feature>
<evidence type="ECO:0000313" key="17">
    <source>
        <dbReference type="Proteomes" id="UP000799537"/>
    </source>
</evidence>
<dbReference type="Gene3D" id="1.10.510.10">
    <property type="entry name" value="Transferase(Phosphotransferase) domain 1"/>
    <property type="match status" value="2"/>
</dbReference>
<dbReference type="CDD" id="cd14046">
    <property type="entry name" value="STKc_EIF2AK4_GCN2_rpt2"/>
    <property type="match status" value="1"/>
</dbReference>
<evidence type="ECO:0000256" key="5">
    <source>
        <dbReference type="ARBA" id="ARBA00022777"/>
    </source>
</evidence>
<dbReference type="PIRSF" id="PIRSF000660">
    <property type="entry name" value="Ser/Thr_PK_GCN2"/>
    <property type="match status" value="1"/>
</dbReference>
<keyword evidence="3" id="KW-0808">Transferase</keyword>
<dbReference type="Gene3D" id="3.30.930.10">
    <property type="entry name" value="Bira Bifunctional Protein, Domain 2"/>
    <property type="match status" value="1"/>
</dbReference>
<feature type="region of interest" description="Disordered" evidence="13">
    <location>
        <begin position="514"/>
        <end position="548"/>
    </location>
</feature>
<dbReference type="PROSITE" id="PS50908">
    <property type="entry name" value="RWD"/>
    <property type="match status" value="1"/>
</dbReference>
<name>A0A6A6C1M0_ZASCE</name>
<dbReference type="Gene3D" id="3.10.110.10">
    <property type="entry name" value="Ubiquitin Conjugating Enzyme"/>
    <property type="match status" value="1"/>
</dbReference>
<evidence type="ECO:0000256" key="1">
    <source>
        <dbReference type="ARBA" id="ARBA00012513"/>
    </source>
</evidence>
<dbReference type="GO" id="GO:0000077">
    <property type="term" value="P:DNA damage checkpoint signaling"/>
    <property type="evidence" value="ECO:0007669"/>
    <property type="project" value="InterPro"/>
</dbReference>
<dbReference type="GO" id="GO:0005634">
    <property type="term" value="C:nucleus"/>
    <property type="evidence" value="ECO:0007669"/>
    <property type="project" value="TreeGrafter"/>
</dbReference>
<feature type="region of interest" description="Disordered" evidence="13">
    <location>
        <begin position="663"/>
        <end position="739"/>
    </location>
</feature>
<feature type="domain" description="RWD" evidence="15">
    <location>
        <begin position="42"/>
        <end position="154"/>
    </location>
</feature>
<dbReference type="Pfam" id="PF13393">
    <property type="entry name" value="tRNA-synt_His"/>
    <property type="match status" value="1"/>
</dbReference>
<dbReference type="SUPFAM" id="SSF54495">
    <property type="entry name" value="UBC-like"/>
    <property type="match status" value="1"/>
</dbReference>
<dbReference type="InterPro" id="IPR011009">
    <property type="entry name" value="Kinase-like_dom_sf"/>
</dbReference>
<dbReference type="InterPro" id="IPR024435">
    <property type="entry name" value="HisRS-related_dom"/>
</dbReference>
<dbReference type="CDD" id="cd14012">
    <property type="entry name" value="PK_eIF2AK_GCN2_rpt1"/>
    <property type="match status" value="1"/>
</dbReference>
<keyword evidence="4 11" id="KW-0547">Nucleotide-binding</keyword>
<dbReference type="GeneID" id="54567571"/>
<dbReference type="InterPro" id="IPR041715">
    <property type="entry name" value="HisRS-like_core"/>
</dbReference>
<keyword evidence="17" id="KW-1185">Reference proteome</keyword>
<feature type="binding site" evidence="11">
    <location>
        <position position="587"/>
    </location>
    <ligand>
        <name>ATP</name>
        <dbReference type="ChEBI" id="CHEBI:30616"/>
    </ligand>
</feature>
<evidence type="ECO:0000256" key="12">
    <source>
        <dbReference type="PROSITE-ProRule" id="PRU10141"/>
    </source>
</evidence>
<proteinExistence type="inferred from homology"/>
<dbReference type="Gene3D" id="3.30.200.20">
    <property type="entry name" value="Phosphorylase Kinase, domain 1"/>
    <property type="match status" value="1"/>
</dbReference>
<evidence type="ECO:0000256" key="10">
    <source>
        <dbReference type="PIRSR" id="PIRSR000660-1"/>
    </source>
</evidence>
<dbReference type="Pfam" id="PF12745">
    <property type="entry name" value="HGTP_anticodon2"/>
    <property type="match status" value="1"/>
</dbReference>
<dbReference type="Pfam" id="PF05773">
    <property type="entry name" value="RWD"/>
    <property type="match status" value="1"/>
</dbReference>